<feature type="domain" description="C2H2-type" evidence="13">
    <location>
        <begin position="144"/>
        <end position="171"/>
    </location>
</feature>
<dbReference type="Pfam" id="PF00096">
    <property type="entry name" value="zf-C2H2"/>
    <property type="match status" value="2"/>
</dbReference>
<comment type="subcellular location">
    <subcellularLocation>
        <location evidence="1">Nucleus</location>
    </subcellularLocation>
</comment>
<keyword evidence="4 11" id="KW-0863">Zinc-finger</keyword>
<evidence type="ECO:0000259" key="13">
    <source>
        <dbReference type="PROSITE" id="PS50157"/>
    </source>
</evidence>
<dbReference type="Proteomes" id="UP000694388">
    <property type="component" value="Unplaced"/>
</dbReference>
<keyword evidence="3" id="KW-0677">Repeat</keyword>
<reference evidence="14" key="1">
    <citation type="submission" date="2025-08" db="UniProtKB">
        <authorList>
            <consortium name="Ensembl"/>
        </authorList>
    </citation>
    <scope>IDENTIFICATION</scope>
</reference>
<organism evidence="14 15">
    <name type="scientific">Eptatretus burgeri</name>
    <name type="common">Inshore hagfish</name>
    <dbReference type="NCBI Taxonomy" id="7764"/>
    <lineage>
        <taxon>Eukaryota</taxon>
        <taxon>Metazoa</taxon>
        <taxon>Chordata</taxon>
        <taxon>Craniata</taxon>
        <taxon>Vertebrata</taxon>
        <taxon>Cyclostomata</taxon>
        <taxon>Myxini</taxon>
        <taxon>Myxiniformes</taxon>
        <taxon>Myxinidae</taxon>
        <taxon>Eptatretinae</taxon>
        <taxon>Eptatretus</taxon>
    </lineage>
</organism>
<feature type="compositionally biased region" description="Polar residues" evidence="12">
    <location>
        <begin position="70"/>
        <end position="87"/>
    </location>
</feature>
<evidence type="ECO:0000256" key="4">
    <source>
        <dbReference type="ARBA" id="ARBA00022771"/>
    </source>
</evidence>
<keyword evidence="2" id="KW-0479">Metal-binding</keyword>
<dbReference type="FunFam" id="3.30.160.60:FF:000037">
    <property type="entry name" value="B-cell lymphoma/leukemia 11A isoform X1"/>
    <property type="match status" value="1"/>
</dbReference>
<dbReference type="GO" id="GO:0008270">
    <property type="term" value="F:zinc ion binding"/>
    <property type="evidence" value="ECO:0007669"/>
    <property type="project" value="UniProtKB-KW"/>
</dbReference>
<evidence type="ECO:0000256" key="7">
    <source>
        <dbReference type="ARBA" id="ARBA00023125"/>
    </source>
</evidence>
<dbReference type="PROSITE" id="PS00028">
    <property type="entry name" value="ZINC_FINGER_C2H2_1"/>
    <property type="match status" value="5"/>
</dbReference>
<evidence type="ECO:0000256" key="5">
    <source>
        <dbReference type="ARBA" id="ARBA00022833"/>
    </source>
</evidence>
<feature type="region of interest" description="Disordered" evidence="12">
    <location>
        <begin position="1"/>
        <end position="92"/>
    </location>
</feature>
<feature type="domain" description="C2H2-type" evidence="13">
    <location>
        <begin position="116"/>
        <end position="143"/>
    </location>
</feature>
<reference evidence="14" key="2">
    <citation type="submission" date="2025-09" db="UniProtKB">
        <authorList>
            <consortium name="Ensembl"/>
        </authorList>
    </citation>
    <scope>IDENTIFICATION</scope>
</reference>
<dbReference type="InterPro" id="IPR013087">
    <property type="entry name" value="Znf_C2H2_type"/>
</dbReference>
<dbReference type="GO" id="GO:0006357">
    <property type="term" value="P:regulation of transcription by RNA polymerase II"/>
    <property type="evidence" value="ECO:0007669"/>
    <property type="project" value="TreeGrafter"/>
</dbReference>
<dbReference type="PROSITE" id="PS50157">
    <property type="entry name" value="ZINC_FINGER_C2H2_2"/>
    <property type="match status" value="4"/>
</dbReference>
<evidence type="ECO:0000256" key="2">
    <source>
        <dbReference type="ARBA" id="ARBA00022723"/>
    </source>
</evidence>
<evidence type="ECO:0000256" key="10">
    <source>
        <dbReference type="ARBA" id="ARBA00038390"/>
    </source>
</evidence>
<keyword evidence="9" id="KW-0539">Nucleus</keyword>
<feature type="compositionally biased region" description="Polar residues" evidence="12">
    <location>
        <begin position="7"/>
        <end position="28"/>
    </location>
</feature>
<dbReference type="FunFam" id="3.30.160.60:FF:000073">
    <property type="entry name" value="IKAROS family zinc finger 1"/>
    <property type="match status" value="1"/>
</dbReference>
<keyword evidence="6" id="KW-0805">Transcription regulation</keyword>
<dbReference type="GO" id="GO:0005634">
    <property type="term" value="C:nucleus"/>
    <property type="evidence" value="ECO:0007669"/>
    <property type="project" value="UniProtKB-SubCell"/>
</dbReference>
<feature type="region of interest" description="Disordered" evidence="12">
    <location>
        <begin position="216"/>
        <end position="238"/>
    </location>
</feature>
<evidence type="ECO:0000313" key="14">
    <source>
        <dbReference type="Ensembl" id="ENSEBUP00000006258.1"/>
    </source>
</evidence>
<dbReference type="InterPro" id="IPR036236">
    <property type="entry name" value="Znf_C2H2_sf"/>
</dbReference>
<proteinExistence type="inferred from homology"/>
<evidence type="ECO:0000256" key="1">
    <source>
        <dbReference type="ARBA" id="ARBA00004123"/>
    </source>
</evidence>
<dbReference type="OMA" id="KERCHAY"/>
<sequence length="517" mass="56874">MVRLGVMNSTSENSTTPQLLTDSESAVSKQEAGPGQHQSALERSPHTSPSSSICGVNSIKVEDGGEDSEPTPSSQVWESPGRGQNQVGDGVEMETMGTGEDVSEAADMRDQDIGRLTCNICGLSCAGPNVLLVHKRSHTGERPFRCSVCGASFTQKGNLLRHLKLHSEEKPFKCSLCNYACRRRDALAGHIKTHAVGKPHKCMHCGRSYKQRSSLEEHKERCHGNKQHFGGSSQYQASHQQFPVTLKQENNTENVASNVESEADPGSIYSRLPYNLGKRKSFTPQKLVVEKRWHAGPPDGHSIQAQSPVQEQDAVLSQLADKPAQFTFYNVDSMGFVNTSAGMPNSDSSKNLSLLRNQTRILQPEGPLGSRVMPAVSAPTHGDGPLRVAELRLKRGENVPSPSHSYQDSTDTESGMEERNGVGRNGDNRLGRANAWQQQMQAHREPYQVFGADGTAARSHWCGHCEVLFLDHVMYTIHMGCHGYRDPLECNVCGHRSRDRYEFASHMVRGDHLLAIE</sequence>
<dbReference type="Gene3D" id="3.30.160.60">
    <property type="entry name" value="Classic Zinc Finger"/>
    <property type="match status" value="3"/>
</dbReference>
<dbReference type="AlphaFoldDB" id="A0A8C4NMS5"/>
<protein>
    <recommendedName>
        <fullName evidence="13">C2H2-type domain-containing protein</fullName>
    </recommendedName>
</protein>
<evidence type="ECO:0000256" key="9">
    <source>
        <dbReference type="ARBA" id="ARBA00023242"/>
    </source>
</evidence>
<comment type="similarity">
    <text evidence="10">Belongs to the Ikaros C2H2-type zinc-finger protein family.</text>
</comment>
<keyword evidence="15" id="KW-1185">Reference proteome</keyword>
<feature type="compositionally biased region" description="Basic and acidic residues" evidence="12">
    <location>
        <begin position="416"/>
        <end position="429"/>
    </location>
</feature>
<name>A0A8C4NMS5_EPTBU</name>
<dbReference type="SMART" id="SM00355">
    <property type="entry name" value="ZnF_C2H2"/>
    <property type="match status" value="6"/>
</dbReference>
<feature type="region of interest" description="Disordered" evidence="12">
    <location>
        <begin position="396"/>
        <end position="429"/>
    </location>
</feature>
<feature type="domain" description="C2H2-type" evidence="13">
    <location>
        <begin position="172"/>
        <end position="199"/>
    </location>
</feature>
<feature type="domain" description="C2H2-type" evidence="13">
    <location>
        <begin position="200"/>
        <end position="228"/>
    </location>
</feature>
<accession>A0A8C4NMS5</accession>
<dbReference type="PANTHER" id="PTHR24404">
    <property type="entry name" value="ZINC FINGER PROTEIN"/>
    <property type="match status" value="1"/>
</dbReference>
<evidence type="ECO:0000313" key="15">
    <source>
        <dbReference type="Proteomes" id="UP000694388"/>
    </source>
</evidence>
<dbReference type="Ensembl" id="ENSEBUT00000006711.1">
    <property type="protein sequence ID" value="ENSEBUP00000006258.1"/>
    <property type="gene ID" value="ENSEBUG00000004161.1"/>
</dbReference>
<evidence type="ECO:0000256" key="6">
    <source>
        <dbReference type="ARBA" id="ARBA00023015"/>
    </source>
</evidence>
<evidence type="ECO:0000256" key="11">
    <source>
        <dbReference type="PROSITE-ProRule" id="PRU00042"/>
    </source>
</evidence>
<feature type="compositionally biased region" description="Polar residues" evidence="12">
    <location>
        <begin position="400"/>
        <end position="409"/>
    </location>
</feature>
<evidence type="ECO:0000256" key="12">
    <source>
        <dbReference type="SAM" id="MobiDB-lite"/>
    </source>
</evidence>
<dbReference type="GO" id="GO:0003700">
    <property type="term" value="F:DNA-binding transcription factor activity"/>
    <property type="evidence" value="ECO:0007669"/>
    <property type="project" value="TreeGrafter"/>
</dbReference>
<evidence type="ECO:0000256" key="8">
    <source>
        <dbReference type="ARBA" id="ARBA00023163"/>
    </source>
</evidence>
<dbReference type="GO" id="GO:0000978">
    <property type="term" value="F:RNA polymerase II cis-regulatory region sequence-specific DNA binding"/>
    <property type="evidence" value="ECO:0007669"/>
    <property type="project" value="TreeGrafter"/>
</dbReference>
<dbReference type="FunFam" id="3.30.160.60:FF:000080">
    <property type="entry name" value="IKAROS family zinc finger 4"/>
    <property type="match status" value="1"/>
</dbReference>
<dbReference type="PANTHER" id="PTHR24404:SF113">
    <property type="entry name" value="C2H2-TYPE DOMAIN-CONTAINING PROTEIN"/>
    <property type="match status" value="1"/>
</dbReference>
<keyword evidence="7" id="KW-0238">DNA-binding</keyword>
<dbReference type="SUPFAM" id="SSF57667">
    <property type="entry name" value="beta-beta-alpha zinc fingers"/>
    <property type="match status" value="3"/>
</dbReference>
<keyword evidence="5" id="KW-0862">Zinc</keyword>
<dbReference type="InterPro" id="IPR050589">
    <property type="entry name" value="Ikaros_C2H2-ZF"/>
</dbReference>
<keyword evidence="8" id="KW-0804">Transcription</keyword>
<dbReference type="GeneTree" id="ENSGT00940000156782"/>
<feature type="compositionally biased region" description="Polar residues" evidence="12">
    <location>
        <begin position="36"/>
        <end position="55"/>
    </location>
</feature>
<evidence type="ECO:0000256" key="3">
    <source>
        <dbReference type="ARBA" id="ARBA00022737"/>
    </source>
</evidence>